<dbReference type="GO" id="GO:0005634">
    <property type="term" value="C:nucleus"/>
    <property type="evidence" value="ECO:0007669"/>
    <property type="project" value="UniProtKB-SubCell"/>
</dbReference>
<organism evidence="6 7">
    <name type="scientific">Dendrobium chrysotoxum</name>
    <name type="common">Orchid</name>
    <dbReference type="NCBI Taxonomy" id="161865"/>
    <lineage>
        <taxon>Eukaryota</taxon>
        <taxon>Viridiplantae</taxon>
        <taxon>Streptophyta</taxon>
        <taxon>Embryophyta</taxon>
        <taxon>Tracheophyta</taxon>
        <taxon>Spermatophyta</taxon>
        <taxon>Magnoliopsida</taxon>
        <taxon>Liliopsida</taxon>
        <taxon>Asparagales</taxon>
        <taxon>Orchidaceae</taxon>
        <taxon>Epidendroideae</taxon>
        <taxon>Malaxideae</taxon>
        <taxon>Dendrobiinae</taxon>
        <taxon>Dendrobium</taxon>
    </lineage>
</organism>
<dbReference type="PANTHER" id="PTHR12663">
    <property type="entry name" value="ANDROGEN INDUCED INHIBITOR OF PROLIFERATION AS3 / PDS5-RELATED"/>
    <property type="match status" value="1"/>
</dbReference>
<evidence type="ECO:0000256" key="4">
    <source>
        <dbReference type="ARBA" id="ARBA00023242"/>
    </source>
</evidence>
<dbReference type="PANTHER" id="PTHR12663:SF3">
    <property type="entry name" value="SISTER CHROMATID COHESION PROTEIN PDS5 HOMOLOG C"/>
    <property type="match status" value="1"/>
</dbReference>
<evidence type="ECO:0000256" key="2">
    <source>
        <dbReference type="ARBA" id="ARBA00022763"/>
    </source>
</evidence>
<dbReference type="Proteomes" id="UP000775213">
    <property type="component" value="Unassembled WGS sequence"/>
</dbReference>
<comment type="subcellular location">
    <subcellularLocation>
        <location evidence="1">Nucleus</location>
    </subcellularLocation>
</comment>
<keyword evidence="7" id="KW-1185">Reference proteome</keyword>
<evidence type="ECO:0000313" key="6">
    <source>
        <dbReference type="EMBL" id="KAH0449213.1"/>
    </source>
</evidence>
<dbReference type="EMBL" id="JAGFBR010000019">
    <property type="protein sequence ID" value="KAH0449213.1"/>
    <property type="molecule type" value="Genomic_DNA"/>
</dbReference>
<comment type="caution">
    <text evidence="6">The sequence shown here is derived from an EMBL/GenBank/DDBJ whole genome shotgun (WGS) entry which is preliminary data.</text>
</comment>
<keyword evidence="2" id="KW-0227">DNA damage</keyword>
<evidence type="ECO:0000256" key="5">
    <source>
        <dbReference type="SAM" id="MobiDB-lite"/>
    </source>
</evidence>
<feature type="region of interest" description="Disordered" evidence="5">
    <location>
        <begin position="106"/>
        <end position="130"/>
    </location>
</feature>
<evidence type="ECO:0000256" key="3">
    <source>
        <dbReference type="ARBA" id="ARBA00023204"/>
    </source>
</evidence>
<proteinExistence type="predicted"/>
<reference evidence="6 7" key="1">
    <citation type="journal article" date="2021" name="Hortic Res">
        <title>Chromosome-scale assembly of the Dendrobium chrysotoxum genome enhances the understanding of orchid evolution.</title>
        <authorList>
            <person name="Zhang Y."/>
            <person name="Zhang G.Q."/>
            <person name="Zhang D."/>
            <person name="Liu X.D."/>
            <person name="Xu X.Y."/>
            <person name="Sun W.H."/>
            <person name="Yu X."/>
            <person name="Zhu X."/>
            <person name="Wang Z.W."/>
            <person name="Zhao X."/>
            <person name="Zhong W.Y."/>
            <person name="Chen H."/>
            <person name="Yin W.L."/>
            <person name="Huang T."/>
            <person name="Niu S.C."/>
            <person name="Liu Z.J."/>
        </authorList>
    </citation>
    <scope>NUCLEOTIDE SEQUENCE [LARGE SCALE GENOMIC DNA]</scope>
    <source>
        <strain evidence="6">Lindl</strain>
    </source>
</reference>
<keyword evidence="4" id="KW-0539">Nucleus</keyword>
<dbReference type="GO" id="GO:0000785">
    <property type="term" value="C:chromatin"/>
    <property type="evidence" value="ECO:0007669"/>
    <property type="project" value="TreeGrafter"/>
</dbReference>
<dbReference type="GO" id="GO:0007064">
    <property type="term" value="P:mitotic sister chromatid cohesion"/>
    <property type="evidence" value="ECO:0007669"/>
    <property type="project" value="InterPro"/>
</dbReference>
<dbReference type="GO" id="GO:0006281">
    <property type="term" value="P:DNA repair"/>
    <property type="evidence" value="ECO:0007669"/>
    <property type="project" value="UniProtKB-KW"/>
</dbReference>
<gene>
    <name evidence="6" type="ORF">IEQ34_023013</name>
</gene>
<evidence type="ECO:0000256" key="1">
    <source>
        <dbReference type="ARBA" id="ARBA00004123"/>
    </source>
</evidence>
<sequence>MFQHYLKTIRSKHSDIVFSSKETIMTLLLEETESIYTQLLSCLLDGVKVIEKNILHITKKLVEKVLVNCSLKLKAYLAKLFNSNDALLSDYSKIVEGKLDTSMHTKMNASSDDQDVDHKLSENNSTRCSI</sequence>
<evidence type="ECO:0000313" key="7">
    <source>
        <dbReference type="Proteomes" id="UP000775213"/>
    </source>
</evidence>
<accession>A0AAV7G0N6</accession>
<dbReference type="InterPro" id="IPR039776">
    <property type="entry name" value="Pds5"/>
</dbReference>
<dbReference type="AlphaFoldDB" id="A0AAV7G0N6"/>
<protein>
    <submittedName>
        <fullName evidence="6">Uncharacterized protein</fullName>
    </submittedName>
</protein>
<name>A0AAV7G0N6_DENCH</name>
<keyword evidence="3" id="KW-0234">DNA repair</keyword>